<dbReference type="SUPFAM" id="SSF56954">
    <property type="entry name" value="Outer membrane efflux proteins (OEP)"/>
    <property type="match status" value="1"/>
</dbReference>
<dbReference type="Pfam" id="PF02321">
    <property type="entry name" value="OEP"/>
    <property type="match status" value="2"/>
</dbReference>
<accession>A0A3S5BCS4</accession>
<dbReference type="RefSeq" id="WP_126302402.1">
    <property type="nucleotide sequence ID" value="NZ_LR134495.1"/>
</dbReference>
<proteinExistence type="inferred from homology"/>
<dbReference type="InterPro" id="IPR003423">
    <property type="entry name" value="OMP_efflux"/>
</dbReference>
<name>A0A3S5BCS4_MANHA</name>
<feature type="chain" id="PRO_5018758464" evidence="2">
    <location>
        <begin position="19"/>
        <end position="465"/>
    </location>
</feature>
<dbReference type="PROSITE" id="PS51257">
    <property type="entry name" value="PROKAR_LIPOPROTEIN"/>
    <property type="match status" value="1"/>
</dbReference>
<dbReference type="Proteomes" id="UP000271188">
    <property type="component" value="Chromosome"/>
</dbReference>
<gene>
    <name evidence="3" type="primary">cusC_2</name>
    <name evidence="3" type="ORF">NCTC10643_01902</name>
</gene>
<dbReference type="EMBL" id="LR134495">
    <property type="protein sequence ID" value="VEI78013.1"/>
    <property type="molecule type" value="Genomic_DNA"/>
</dbReference>
<protein>
    <submittedName>
        <fullName evidence="3">Cation efflux system protein CusC</fullName>
    </submittedName>
</protein>
<evidence type="ECO:0000256" key="2">
    <source>
        <dbReference type="SAM" id="SignalP"/>
    </source>
</evidence>
<dbReference type="Gene3D" id="1.20.1600.10">
    <property type="entry name" value="Outer membrane efflux proteins (OEP)"/>
    <property type="match status" value="1"/>
</dbReference>
<dbReference type="PANTHER" id="PTHR30203">
    <property type="entry name" value="OUTER MEMBRANE CATION EFFLUX PROTEIN"/>
    <property type="match status" value="1"/>
</dbReference>
<feature type="signal peptide" evidence="2">
    <location>
        <begin position="1"/>
        <end position="18"/>
    </location>
</feature>
<organism evidence="3 4">
    <name type="scientific">Mannheimia haemolytica</name>
    <name type="common">Pasteurella haemolytica</name>
    <dbReference type="NCBI Taxonomy" id="75985"/>
    <lineage>
        <taxon>Bacteria</taxon>
        <taxon>Pseudomonadati</taxon>
        <taxon>Pseudomonadota</taxon>
        <taxon>Gammaproteobacteria</taxon>
        <taxon>Pasteurellales</taxon>
        <taxon>Pasteurellaceae</taxon>
        <taxon>Mannheimia</taxon>
    </lineage>
</organism>
<sequence length="465" mass="51448">MKLSKLAFSVVLALTVTACTTGNMSNDGTLQQAQQTYQSYDEITKQYQINEQWWQGYTDAELNRVVDLAIKNNLDLAKSGIAVNKALYNANLVGANLVPTFSGSGSVSAAKGLGSASSNNVSTGVSTTAAQAAFNLSYTVDLWRRLADTASAAEWTHKATIEDLKATRLSIINAVVTTYYQLAYYRDAIRITEESIRNYEQISRILTNKMNAGAIDSLAVDQAQQAVLNARNSVIDLKTNQKIAEQTLRNLLNVQPNTPLNIRYPNIMSVKLQGVDLNVPVSAIANRPDVVGSLQRLQSAFKTLTATEKSWFPTLTIGGSITGSASNIGNVADNPVGNGLIKLDLPFLDWNRVKNNVKISETDYVTARLNYEQKITSALNEIDRYYYSYTQSRSSLKILQDTNAKNKRISSYYKNRYEQGVSEFREWITALNTELNSQLAILNAKYAILTNENAVYQAMAGKYRR</sequence>
<dbReference type="Gene3D" id="2.20.200.10">
    <property type="entry name" value="Outer membrane efflux proteins (OEP)"/>
    <property type="match status" value="1"/>
</dbReference>
<keyword evidence="2" id="KW-0732">Signal</keyword>
<dbReference type="PANTHER" id="PTHR30203:SF32">
    <property type="entry name" value="CATION EFFLUX SYSTEM PROTEIN CUSC"/>
    <property type="match status" value="1"/>
</dbReference>
<dbReference type="AlphaFoldDB" id="A0A3S5BCS4"/>
<evidence type="ECO:0000313" key="3">
    <source>
        <dbReference type="EMBL" id="VEI78013.1"/>
    </source>
</evidence>
<dbReference type="InterPro" id="IPR010131">
    <property type="entry name" value="MdtP/NodT-like"/>
</dbReference>
<evidence type="ECO:0000313" key="4">
    <source>
        <dbReference type="Proteomes" id="UP000271188"/>
    </source>
</evidence>
<dbReference type="GO" id="GO:0015562">
    <property type="term" value="F:efflux transmembrane transporter activity"/>
    <property type="evidence" value="ECO:0007669"/>
    <property type="project" value="InterPro"/>
</dbReference>
<dbReference type="NCBIfam" id="NF047721">
    <property type="entry name" value="ToxDrgExpTdeA"/>
    <property type="match status" value="1"/>
</dbReference>
<evidence type="ECO:0000256" key="1">
    <source>
        <dbReference type="ARBA" id="ARBA00007613"/>
    </source>
</evidence>
<reference evidence="3" key="1">
    <citation type="submission" date="2018-12" db="EMBL/GenBank/DDBJ databases">
        <authorList>
            <consortium name="Pathogen Informatics"/>
        </authorList>
    </citation>
    <scope>NUCLEOTIDE SEQUENCE [LARGE SCALE GENOMIC DNA]</scope>
    <source>
        <strain evidence="3">NCTC10643</strain>
    </source>
</reference>
<comment type="similarity">
    <text evidence="1">Belongs to the outer membrane factor (OMF) (TC 1.B.17) family.</text>
</comment>